<comment type="caution">
    <text evidence="2">The sequence shown here is derived from an EMBL/GenBank/DDBJ whole genome shotgun (WGS) entry which is preliminary data.</text>
</comment>
<feature type="chain" id="PRO_5036765764" evidence="1">
    <location>
        <begin position="16"/>
        <end position="247"/>
    </location>
</feature>
<protein>
    <submittedName>
        <fullName evidence="2">Uncharacterized protein</fullName>
    </submittedName>
</protein>
<dbReference type="EMBL" id="JH668563">
    <property type="protein sequence ID" value="KAG6457927.1"/>
    <property type="molecule type" value="Genomic_DNA"/>
</dbReference>
<reference evidence="2" key="1">
    <citation type="journal article" date="2016" name="Insect Biochem. Mol. Biol.">
        <title>Multifaceted biological insights from a draft genome sequence of the tobacco hornworm moth, Manduca sexta.</title>
        <authorList>
            <person name="Kanost M.R."/>
            <person name="Arrese E.L."/>
            <person name="Cao X."/>
            <person name="Chen Y.R."/>
            <person name="Chellapilla S."/>
            <person name="Goldsmith M.R."/>
            <person name="Grosse-Wilde E."/>
            <person name="Heckel D.G."/>
            <person name="Herndon N."/>
            <person name="Jiang H."/>
            <person name="Papanicolaou A."/>
            <person name="Qu J."/>
            <person name="Soulages J.L."/>
            <person name="Vogel H."/>
            <person name="Walters J."/>
            <person name="Waterhouse R.M."/>
            <person name="Ahn S.J."/>
            <person name="Almeida F.C."/>
            <person name="An C."/>
            <person name="Aqrawi P."/>
            <person name="Bretschneider A."/>
            <person name="Bryant W.B."/>
            <person name="Bucks S."/>
            <person name="Chao H."/>
            <person name="Chevignon G."/>
            <person name="Christen J.M."/>
            <person name="Clarke D.F."/>
            <person name="Dittmer N.T."/>
            <person name="Ferguson L.C.F."/>
            <person name="Garavelou S."/>
            <person name="Gordon K.H.J."/>
            <person name="Gunaratna R.T."/>
            <person name="Han Y."/>
            <person name="Hauser F."/>
            <person name="He Y."/>
            <person name="Heidel-Fischer H."/>
            <person name="Hirsh A."/>
            <person name="Hu Y."/>
            <person name="Jiang H."/>
            <person name="Kalra D."/>
            <person name="Klinner C."/>
            <person name="Konig C."/>
            <person name="Kovar C."/>
            <person name="Kroll A.R."/>
            <person name="Kuwar S.S."/>
            <person name="Lee S.L."/>
            <person name="Lehman R."/>
            <person name="Li K."/>
            <person name="Li Z."/>
            <person name="Liang H."/>
            <person name="Lovelace S."/>
            <person name="Lu Z."/>
            <person name="Mansfield J.H."/>
            <person name="McCulloch K.J."/>
            <person name="Mathew T."/>
            <person name="Morton B."/>
            <person name="Muzny D.M."/>
            <person name="Neunemann D."/>
            <person name="Ongeri F."/>
            <person name="Pauchet Y."/>
            <person name="Pu L.L."/>
            <person name="Pyrousis I."/>
            <person name="Rao X.J."/>
            <person name="Redding A."/>
            <person name="Roesel C."/>
            <person name="Sanchez-Gracia A."/>
            <person name="Schaack S."/>
            <person name="Shukla A."/>
            <person name="Tetreau G."/>
            <person name="Wang Y."/>
            <person name="Xiong G.H."/>
            <person name="Traut W."/>
            <person name="Walsh T.K."/>
            <person name="Worley K.C."/>
            <person name="Wu D."/>
            <person name="Wu W."/>
            <person name="Wu Y.Q."/>
            <person name="Zhang X."/>
            <person name="Zou Z."/>
            <person name="Zucker H."/>
            <person name="Briscoe A.D."/>
            <person name="Burmester T."/>
            <person name="Clem R.J."/>
            <person name="Feyereisen R."/>
            <person name="Grimmelikhuijzen C.J.P."/>
            <person name="Hamodrakas S.J."/>
            <person name="Hansson B.S."/>
            <person name="Huguet E."/>
            <person name="Jermiin L.S."/>
            <person name="Lan Q."/>
            <person name="Lehman H.K."/>
            <person name="Lorenzen M."/>
            <person name="Merzendorfer H."/>
            <person name="Michalopoulos I."/>
            <person name="Morton D.B."/>
            <person name="Muthukrishnan S."/>
            <person name="Oakeshott J.G."/>
            <person name="Palmer W."/>
            <person name="Park Y."/>
            <person name="Passarelli A.L."/>
            <person name="Rozas J."/>
            <person name="Schwartz L.M."/>
            <person name="Smith W."/>
            <person name="Southgate A."/>
            <person name="Vilcinskas A."/>
            <person name="Vogt R."/>
            <person name="Wang P."/>
            <person name="Werren J."/>
            <person name="Yu X.Q."/>
            <person name="Zhou J.J."/>
            <person name="Brown S.J."/>
            <person name="Scherer S.E."/>
            <person name="Richards S."/>
            <person name="Blissard G.W."/>
        </authorList>
    </citation>
    <scope>NUCLEOTIDE SEQUENCE</scope>
</reference>
<dbReference type="Proteomes" id="UP000791440">
    <property type="component" value="Unassembled WGS sequence"/>
</dbReference>
<evidence type="ECO:0000313" key="2">
    <source>
        <dbReference type="EMBL" id="KAG6457927.1"/>
    </source>
</evidence>
<keyword evidence="1" id="KW-0732">Signal</keyword>
<organism evidence="2 3">
    <name type="scientific">Manduca sexta</name>
    <name type="common">Tobacco hawkmoth</name>
    <name type="synonym">Tobacco hornworm</name>
    <dbReference type="NCBI Taxonomy" id="7130"/>
    <lineage>
        <taxon>Eukaryota</taxon>
        <taxon>Metazoa</taxon>
        <taxon>Ecdysozoa</taxon>
        <taxon>Arthropoda</taxon>
        <taxon>Hexapoda</taxon>
        <taxon>Insecta</taxon>
        <taxon>Pterygota</taxon>
        <taxon>Neoptera</taxon>
        <taxon>Endopterygota</taxon>
        <taxon>Lepidoptera</taxon>
        <taxon>Glossata</taxon>
        <taxon>Ditrysia</taxon>
        <taxon>Bombycoidea</taxon>
        <taxon>Sphingidae</taxon>
        <taxon>Sphinginae</taxon>
        <taxon>Sphingini</taxon>
        <taxon>Manduca</taxon>
    </lineage>
</organism>
<feature type="signal peptide" evidence="1">
    <location>
        <begin position="1"/>
        <end position="15"/>
    </location>
</feature>
<evidence type="ECO:0000256" key="1">
    <source>
        <dbReference type="SAM" id="SignalP"/>
    </source>
</evidence>
<keyword evidence="3" id="KW-1185">Reference proteome</keyword>
<sequence>MKFFLLAVFVATAFAVPIPLEDDDDGAVEFIVNGVAKGEPLELGDVLGIHVNEHVDGVLAASTNLLHPLTAVGIAEAAAAAADVIASPAIVDESDVIPEPVVLPAPAAPEVVDPSPEVVIPESVVLPAPGIPEVVLPESVVLPAPAKPEIVSPVVPEGVVLPSPAQPEVISPVVPEPVVLPAPSQPEVVDAPVAAPHSPSGEVFNNGVVQVSVNTPQEAGVFSTLQSWMSFVLNYFSGDAQTSHQII</sequence>
<name>A0A922CTM0_MANSE</name>
<dbReference type="AlphaFoldDB" id="A0A922CTM0"/>
<accession>A0A922CTM0</accession>
<evidence type="ECO:0000313" key="3">
    <source>
        <dbReference type="Proteomes" id="UP000791440"/>
    </source>
</evidence>
<reference evidence="2" key="2">
    <citation type="submission" date="2020-12" db="EMBL/GenBank/DDBJ databases">
        <authorList>
            <person name="Kanost M."/>
        </authorList>
    </citation>
    <scope>NUCLEOTIDE SEQUENCE</scope>
</reference>
<proteinExistence type="predicted"/>
<gene>
    <name evidence="2" type="ORF">O3G_MSEX010566</name>
</gene>